<dbReference type="SUPFAM" id="SSF53335">
    <property type="entry name" value="S-adenosyl-L-methionine-dependent methyltransferases"/>
    <property type="match status" value="1"/>
</dbReference>
<dbReference type="PANTHER" id="PTHR20974">
    <property type="entry name" value="UPF0585 PROTEIN CG18661"/>
    <property type="match status" value="1"/>
</dbReference>
<proteinExistence type="predicted"/>
<accession>A0A382PP26</accession>
<dbReference type="PANTHER" id="PTHR20974:SF0">
    <property type="entry name" value="UPF0585 PROTEIN CG18661"/>
    <property type="match status" value="1"/>
</dbReference>
<dbReference type="EMBL" id="UINC01108467">
    <property type="protein sequence ID" value="SVC74587.1"/>
    <property type="molecule type" value="Genomic_DNA"/>
</dbReference>
<organism evidence="1">
    <name type="scientific">marine metagenome</name>
    <dbReference type="NCBI Taxonomy" id="408172"/>
    <lineage>
        <taxon>unclassified sequences</taxon>
        <taxon>metagenomes</taxon>
        <taxon>ecological metagenomes</taxon>
    </lineage>
</organism>
<dbReference type="InterPro" id="IPR010342">
    <property type="entry name" value="DUF938"/>
</dbReference>
<dbReference type="Pfam" id="PF06080">
    <property type="entry name" value="DUF938"/>
    <property type="match status" value="1"/>
</dbReference>
<evidence type="ECO:0008006" key="2">
    <source>
        <dbReference type="Google" id="ProtNLM"/>
    </source>
</evidence>
<protein>
    <recommendedName>
        <fullName evidence="2">SAM-dependent methyltransferase</fullName>
    </recommendedName>
</protein>
<dbReference type="InterPro" id="IPR029063">
    <property type="entry name" value="SAM-dependent_MTases_sf"/>
</dbReference>
<dbReference type="Gene3D" id="3.40.50.150">
    <property type="entry name" value="Vaccinia Virus protein VP39"/>
    <property type="match status" value="1"/>
</dbReference>
<sequence>MEYAETVYSHPSFKRNRDPILEVLRDCLPATARVLEIASGSGQHAIYFQAALAATKWQPSDPDPNCRESITAWANRKDSKILPPLSIDAQAESWGISEGEEYEAIVCINMIHITPFSCVEGLLSNASRILAKNNLLFLYGPFKRSGEHVSQSNQRFDEDLRRRNSEWGIRDLEIITSRADREGLALSEVIEMPQHNLSVIFKRS</sequence>
<dbReference type="AlphaFoldDB" id="A0A382PP26"/>
<name>A0A382PP26_9ZZZZ</name>
<evidence type="ECO:0000313" key="1">
    <source>
        <dbReference type="EMBL" id="SVC74587.1"/>
    </source>
</evidence>
<gene>
    <name evidence="1" type="ORF">METZ01_LOCUS327441</name>
</gene>
<reference evidence="1" key="1">
    <citation type="submission" date="2018-05" db="EMBL/GenBank/DDBJ databases">
        <authorList>
            <person name="Lanie J.A."/>
            <person name="Ng W.-L."/>
            <person name="Kazmierczak K.M."/>
            <person name="Andrzejewski T.M."/>
            <person name="Davidsen T.M."/>
            <person name="Wayne K.J."/>
            <person name="Tettelin H."/>
            <person name="Glass J.I."/>
            <person name="Rusch D."/>
            <person name="Podicherti R."/>
            <person name="Tsui H.-C.T."/>
            <person name="Winkler M.E."/>
        </authorList>
    </citation>
    <scope>NUCLEOTIDE SEQUENCE</scope>
</reference>